<dbReference type="InterPro" id="IPR016054">
    <property type="entry name" value="LY6_UPA_recep-like"/>
</dbReference>
<keyword evidence="13" id="KW-1185">Reference proteome</keyword>
<feature type="chain" id="PRO_5035824914" description="UPAR/Ly6 domain-containing protein" evidence="10">
    <location>
        <begin position="21"/>
        <end position="127"/>
    </location>
</feature>
<reference evidence="12" key="1">
    <citation type="submission" date="2020-08" db="EMBL/GenBank/DDBJ databases">
        <title>Chromosome-level assembly of Southern catfish (Silurus meridionalis) provides insights into visual adaptation to the nocturnal and benthic lifestyles.</title>
        <authorList>
            <person name="Zhang Y."/>
            <person name="Wang D."/>
            <person name="Peng Z."/>
        </authorList>
    </citation>
    <scope>NUCLEOTIDE SEQUENCE</scope>
    <source>
        <strain evidence="12">SWU-2019-XX</strain>
        <tissue evidence="12">Muscle</tissue>
    </source>
</reference>
<keyword evidence="6" id="KW-1015">Disulfide bond</keyword>
<evidence type="ECO:0000256" key="5">
    <source>
        <dbReference type="ARBA" id="ARBA00023136"/>
    </source>
</evidence>
<dbReference type="SUPFAM" id="SSF57302">
    <property type="entry name" value="Snake toxin-like"/>
    <property type="match status" value="1"/>
</dbReference>
<dbReference type="AlphaFoldDB" id="A0A8T0BSU3"/>
<comment type="caution">
    <text evidence="12">The sequence shown here is derived from an EMBL/GenBank/DDBJ whole genome shotgun (WGS) entry which is preliminary data.</text>
</comment>
<evidence type="ECO:0000256" key="3">
    <source>
        <dbReference type="ARBA" id="ARBA00022622"/>
    </source>
</evidence>
<dbReference type="GO" id="GO:0035036">
    <property type="term" value="P:sperm-egg recognition"/>
    <property type="evidence" value="ECO:0007669"/>
    <property type="project" value="TreeGrafter"/>
</dbReference>
<evidence type="ECO:0000256" key="1">
    <source>
        <dbReference type="ARBA" id="ARBA00004609"/>
    </source>
</evidence>
<name>A0A8T0BSU3_SILME</name>
<dbReference type="PANTHER" id="PTHR47613">
    <property type="entry name" value="SPERM ACROSOME MEMBRANE-ASSOCIATED PROTEIN 4"/>
    <property type="match status" value="1"/>
</dbReference>
<keyword evidence="4 10" id="KW-0732">Signal</keyword>
<keyword evidence="8" id="KW-0449">Lipoprotein</keyword>
<comment type="subcellular location">
    <subcellularLocation>
        <location evidence="1">Cell membrane</location>
        <topology evidence="1">Lipid-anchor</topology>
        <topology evidence="1">GPI-anchor</topology>
    </subcellularLocation>
</comment>
<evidence type="ECO:0000256" key="6">
    <source>
        <dbReference type="ARBA" id="ARBA00023157"/>
    </source>
</evidence>
<dbReference type="PANTHER" id="PTHR47613:SF1">
    <property type="entry name" value="SPERM ACROSOME MEMBRANE-ASSOCIATED PROTEIN 4"/>
    <property type="match status" value="1"/>
</dbReference>
<evidence type="ECO:0000256" key="10">
    <source>
        <dbReference type="SAM" id="SignalP"/>
    </source>
</evidence>
<evidence type="ECO:0000313" key="13">
    <source>
        <dbReference type="Proteomes" id="UP000606274"/>
    </source>
</evidence>
<gene>
    <name evidence="12" type="ORF">HF521_017694</name>
</gene>
<evidence type="ECO:0000256" key="7">
    <source>
        <dbReference type="ARBA" id="ARBA00023180"/>
    </source>
</evidence>
<dbReference type="InterPro" id="IPR046354">
    <property type="entry name" value="SPACA4/Bouncer"/>
</dbReference>
<dbReference type="GO" id="GO:0005886">
    <property type="term" value="C:plasma membrane"/>
    <property type="evidence" value="ECO:0007669"/>
    <property type="project" value="UniProtKB-SubCell"/>
</dbReference>
<dbReference type="Pfam" id="PF00021">
    <property type="entry name" value="UPAR_LY6"/>
    <property type="match status" value="1"/>
</dbReference>
<organism evidence="12 13">
    <name type="scientific">Silurus meridionalis</name>
    <name type="common">Southern catfish</name>
    <name type="synonym">Silurus soldatovi meridionalis</name>
    <dbReference type="NCBI Taxonomy" id="175797"/>
    <lineage>
        <taxon>Eukaryota</taxon>
        <taxon>Metazoa</taxon>
        <taxon>Chordata</taxon>
        <taxon>Craniata</taxon>
        <taxon>Vertebrata</taxon>
        <taxon>Euteleostomi</taxon>
        <taxon>Actinopterygii</taxon>
        <taxon>Neopterygii</taxon>
        <taxon>Teleostei</taxon>
        <taxon>Ostariophysi</taxon>
        <taxon>Siluriformes</taxon>
        <taxon>Siluridae</taxon>
        <taxon>Silurus</taxon>
    </lineage>
</organism>
<sequence>MAGIILGLCVVLMVCVSCSGQTLECFHCELGFWDMCHTTKINCSAGEQCYVGIGVAASVVKIKTMGCLAKDDCNKTTVVTFPANKTTFYKMTNNCCDENYCNRGTEVLIESIPLIALVIAQIIGLHI</sequence>
<dbReference type="Gene3D" id="2.10.60.10">
    <property type="entry name" value="CD59"/>
    <property type="match status" value="1"/>
</dbReference>
<dbReference type="Proteomes" id="UP000606274">
    <property type="component" value="Unassembled WGS sequence"/>
</dbReference>
<evidence type="ECO:0000256" key="2">
    <source>
        <dbReference type="ARBA" id="ARBA00022475"/>
    </source>
</evidence>
<keyword evidence="5" id="KW-0472">Membrane</keyword>
<dbReference type="EMBL" id="JABFDY010000004">
    <property type="protein sequence ID" value="KAF7708637.1"/>
    <property type="molecule type" value="Genomic_DNA"/>
</dbReference>
<evidence type="ECO:0000313" key="12">
    <source>
        <dbReference type="EMBL" id="KAF7708637.1"/>
    </source>
</evidence>
<evidence type="ECO:0000256" key="4">
    <source>
        <dbReference type="ARBA" id="ARBA00022729"/>
    </source>
</evidence>
<feature type="domain" description="UPAR/Ly6" evidence="11">
    <location>
        <begin position="21"/>
        <end position="103"/>
    </location>
</feature>
<protein>
    <recommendedName>
        <fullName evidence="11">UPAR/Ly6 domain-containing protein</fullName>
    </recommendedName>
</protein>
<dbReference type="GO" id="GO:0098552">
    <property type="term" value="C:side of membrane"/>
    <property type="evidence" value="ECO:0007669"/>
    <property type="project" value="UniProtKB-KW"/>
</dbReference>
<evidence type="ECO:0000256" key="9">
    <source>
        <dbReference type="ARBA" id="ARBA00029446"/>
    </source>
</evidence>
<keyword evidence="2" id="KW-1003">Cell membrane</keyword>
<evidence type="ECO:0000259" key="11">
    <source>
        <dbReference type="Pfam" id="PF00021"/>
    </source>
</evidence>
<keyword evidence="7" id="KW-0325">Glycoprotein</keyword>
<proteinExistence type="inferred from homology"/>
<feature type="signal peptide" evidence="10">
    <location>
        <begin position="1"/>
        <end position="20"/>
    </location>
</feature>
<keyword evidence="3" id="KW-0336">GPI-anchor</keyword>
<dbReference type="OrthoDB" id="5962859at2759"/>
<accession>A0A8T0BSU3</accession>
<comment type="similarity">
    <text evidence="9">Belongs to the SPACA4/bouncer family.</text>
</comment>
<dbReference type="InterPro" id="IPR045860">
    <property type="entry name" value="Snake_toxin-like_sf"/>
</dbReference>
<evidence type="ECO:0000256" key="8">
    <source>
        <dbReference type="ARBA" id="ARBA00023288"/>
    </source>
</evidence>